<keyword evidence="1" id="KW-0479">Metal-binding</keyword>
<dbReference type="InterPro" id="IPR013083">
    <property type="entry name" value="Znf_RING/FYVE/PHD"/>
</dbReference>
<feature type="region of interest" description="Disordered" evidence="5">
    <location>
        <begin position="428"/>
        <end position="485"/>
    </location>
</feature>
<feature type="compositionally biased region" description="Basic and acidic residues" evidence="5">
    <location>
        <begin position="317"/>
        <end position="341"/>
    </location>
</feature>
<accession>A0AAD8YGI7</accession>
<dbReference type="PANTHER" id="PTHR45798:SF97">
    <property type="entry name" value="ALCOHOL-SENSITIVE RING FINGER PROTEIN 1"/>
    <property type="match status" value="1"/>
</dbReference>
<feature type="compositionally biased region" description="Low complexity" evidence="5">
    <location>
        <begin position="459"/>
        <end position="468"/>
    </location>
</feature>
<protein>
    <submittedName>
        <fullName evidence="8">RING finger protein</fullName>
    </submittedName>
</protein>
<proteinExistence type="predicted"/>
<dbReference type="SUPFAM" id="SSF57850">
    <property type="entry name" value="RING/U-box"/>
    <property type="match status" value="1"/>
</dbReference>
<comment type="caution">
    <text evidence="8">The sequence shown here is derived from an EMBL/GenBank/DDBJ whole genome shotgun (WGS) entry which is preliminary data.</text>
</comment>
<keyword evidence="2 4" id="KW-0863">Zinc-finger</keyword>
<keyword evidence="9" id="KW-1185">Reference proteome</keyword>
<dbReference type="Pfam" id="PF13639">
    <property type="entry name" value="zf-RING_2"/>
    <property type="match status" value="1"/>
</dbReference>
<evidence type="ECO:0000256" key="2">
    <source>
        <dbReference type="ARBA" id="ARBA00022771"/>
    </source>
</evidence>
<evidence type="ECO:0000256" key="4">
    <source>
        <dbReference type="PROSITE-ProRule" id="PRU00175"/>
    </source>
</evidence>
<dbReference type="InterPro" id="IPR052788">
    <property type="entry name" value="RING-type_E3_ligase_ATL"/>
</dbReference>
<keyword evidence="6" id="KW-1133">Transmembrane helix</keyword>
<evidence type="ECO:0000259" key="7">
    <source>
        <dbReference type="PROSITE" id="PS50089"/>
    </source>
</evidence>
<feature type="region of interest" description="Disordered" evidence="5">
    <location>
        <begin position="552"/>
        <end position="583"/>
    </location>
</feature>
<dbReference type="AlphaFoldDB" id="A0AAD8YGI7"/>
<evidence type="ECO:0000256" key="6">
    <source>
        <dbReference type="SAM" id="Phobius"/>
    </source>
</evidence>
<name>A0AAD8YGI7_9STRA</name>
<dbReference type="PROSITE" id="PS50089">
    <property type="entry name" value="ZF_RING_2"/>
    <property type="match status" value="1"/>
</dbReference>
<dbReference type="InterPro" id="IPR001841">
    <property type="entry name" value="Znf_RING"/>
</dbReference>
<dbReference type="GO" id="GO:0008270">
    <property type="term" value="F:zinc ion binding"/>
    <property type="evidence" value="ECO:0007669"/>
    <property type="project" value="UniProtKB-KW"/>
</dbReference>
<feature type="compositionally biased region" description="Low complexity" evidence="5">
    <location>
        <begin position="300"/>
        <end position="312"/>
    </location>
</feature>
<feature type="compositionally biased region" description="Polar residues" evidence="5">
    <location>
        <begin position="552"/>
        <end position="572"/>
    </location>
</feature>
<dbReference type="Gene3D" id="3.30.40.10">
    <property type="entry name" value="Zinc/RING finger domain, C3HC4 (zinc finger)"/>
    <property type="match status" value="1"/>
</dbReference>
<feature type="compositionally biased region" description="Polar residues" evidence="5">
    <location>
        <begin position="469"/>
        <end position="481"/>
    </location>
</feature>
<evidence type="ECO:0000256" key="3">
    <source>
        <dbReference type="ARBA" id="ARBA00022833"/>
    </source>
</evidence>
<reference evidence="8" key="1">
    <citation type="submission" date="2023-06" db="EMBL/GenBank/DDBJ databases">
        <title>Survivors Of The Sea: Transcriptome response of Skeletonema marinoi to long-term dormancy.</title>
        <authorList>
            <person name="Pinder M.I.M."/>
            <person name="Kourtchenko O."/>
            <person name="Robertson E.K."/>
            <person name="Larsson T."/>
            <person name="Maumus F."/>
            <person name="Osuna-Cruz C.M."/>
            <person name="Vancaester E."/>
            <person name="Stenow R."/>
            <person name="Vandepoele K."/>
            <person name="Ploug H."/>
            <person name="Bruchert V."/>
            <person name="Godhe A."/>
            <person name="Topel M."/>
        </authorList>
    </citation>
    <scope>NUCLEOTIDE SEQUENCE</scope>
    <source>
        <strain evidence="8">R05AC</strain>
    </source>
</reference>
<gene>
    <name evidence="8" type="ORF">QTG54_003777</name>
</gene>
<keyword evidence="6" id="KW-0472">Membrane</keyword>
<feature type="region of interest" description="Disordered" evidence="5">
    <location>
        <begin position="284"/>
        <end position="350"/>
    </location>
</feature>
<feature type="domain" description="RING-type" evidence="7">
    <location>
        <begin position="495"/>
        <end position="542"/>
    </location>
</feature>
<evidence type="ECO:0000313" key="9">
    <source>
        <dbReference type="Proteomes" id="UP001224775"/>
    </source>
</evidence>
<dbReference type="EMBL" id="JATAAI010000005">
    <property type="protein sequence ID" value="KAK1745853.1"/>
    <property type="molecule type" value="Genomic_DNA"/>
</dbReference>
<keyword evidence="6" id="KW-0812">Transmembrane</keyword>
<evidence type="ECO:0000256" key="1">
    <source>
        <dbReference type="ARBA" id="ARBA00022723"/>
    </source>
</evidence>
<organism evidence="8 9">
    <name type="scientific">Skeletonema marinoi</name>
    <dbReference type="NCBI Taxonomy" id="267567"/>
    <lineage>
        <taxon>Eukaryota</taxon>
        <taxon>Sar</taxon>
        <taxon>Stramenopiles</taxon>
        <taxon>Ochrophyta</taxon>
        <taxon>Bacillariophyta</taxon>
        <taxon>Coscinodiscophyceae</taxon>
        <taxon>Thalassiosirophycidae</taxon>
        <taxon>Thalassiosirales</taxon>
        <taxon>Skeletonemataceae</taxon>
        <taxon>Skeletonema</taxon>
        <taxon>Skeletonema marinoi-dohrnii complex</taxon>
    </lineage>
</organism>
<feature type="transmembrane region" description="Helical" evidence="6">
    <location>
        <begin position="68"/>
        <end position="90"/>
    </location>
</feature>
<keyword evidence="3" id="KW-0862">Zinc</keyword>
<dbReference type="Proteomes" id="UP001224775">
    <property type="component" value="Unassembled WGS sequence"/>
</dbReference>
<sequence>MADQHQHHSYLRHGSRLLTLFGDDNLNDTGGGMTISNAISHNTTNDLLLTQHDKLSSESAPWSTRKTILFAEAIVVTAIVIPLVFCFLYHRASKSGHLPTRSASSAQQQHGANNANAATTEVMTSDRALRILQQQHPEDIEPEQEEDDDQSPRTLFQRLTSLPSTILSILLYPFHAIDAGVHSWSTTNADITFLRGVMERLEEERVLQLEDVEERGERLKLAFSKGDSVWEIAEEHFIPPPASYALSPSSPDMIAKYIDGEQAATSANEIKEGLEEEEEVVERELGEEELNEEELKQADNNDANAMNTANDDISTDTDDKKDEESDKDKEEEIEGENKNIEEEGSEQNPQLSSLMMDETNIEQVRSVSPLMIGEGEEFVGESLVNSTSATTLFSAGLSPSTPPRSSSPLDTDTGEAPAFLYLPHRKSRSRTNTNETNTTTNMTYSSSHSQTISLESMASSSSHTNNSTQMENSADSNNATSFEEEEELKSVPNNCAICLSEYVSGDTIVTSCDPMCPHAFHQECIVEWLVKMQVGAPCPCCRRTFVQLSPSRQPAAATSTNGTAADGTNNSVRRAIVSPEEEQRRREELRRSIQLGIRRGRAFDFSVISLR</sequence>
<evidence type="ECO:0000313" key="8">
    <source>
        <dbReference type="EMBL" id="KAK1745853.1"/>
    </source>
</evidence>
<feature type="compositionally biased region" description="Low complexity" evidence="5">
    <location>
        <begin position="431"/>
        <end position="443"/>
    </location>
</feature>
<feature type="region of interest" description="Disordered" evidence="5">
    <location>
        <begin position="393"/>
        <end position="415"/>
    </location>
</feature>
<evidence type="ECO:0000256" key="5">
    <source>
        <dbReference type="SAM" id="MobiDB-lite"/>
    </source>
</evidence>
<feature type="compositionally biased region" description="Polar residues" evidence="5">
    <location>
        <begin position="444"/>
        <end position="458"/>
    </location>
</feature>
<dbReference type="PANTHER" id="PTHR45798">
    <property type="entry name" value="RING-H2 FINGER PROTEIN ATL61-RELATED-RELATED"/>
    <property type="match status" value="1"/>
</dbReference>